<dbReference type="InterPro" id="IPR001279">
    <property type="entry name" value="Metallo-B-lactamas"/>
</dbReference>
<dbReference type="GO" id="GO:0016787">
    <property type="term" value="F:hydrolase activity"/>
    <property type="evidence" value="ECO:0007669"/>
    <property type="project" value="UniProtKB-KW"/>
</dbReference>
<dbReference type="SMART" id="SM00849">
    <property type="entry name" value="Lactamase_B"/>
    <property type="match status" value="1"/>
</dbReference>
<name>A0A3P1TFH5_9ACTN</name>
<evidence type="ECO:0000313" key="2">
    <source>
        <dbReference type="EMBL" id="RRD07303.1"/>
    </source>
</evidence>
<proteinExistence type="predicted"/>
<dbReference type="InterPro" id="IPR050855">
    <property type="entry name" value="NDM-1-like"/>
</dbReference>
<dbReference type="InterPro" id="IPR036866">
    <property type="entry name" value="RibonucZ/Hydroxyglut_hydro"/>
</dbReference>
<accession>A0A3P1TFH5</accession>
<dbReference type="RefSeq" id="WP_124842388.1">
    <property type="nucleotide sequence ID" value="NZ_RQZG01000001.1"/>
</dbReference>
<keyword evidence="2" id="KW-0378">Hydrolase</keyword>
<dbReference type="Proteomes" id="UP000280819">
    <property type="component" value="Unassembled WGS sequence"/>
</dbReference>
<protein>
    <submittedName>
        <fullName evidence="2">MBL fold metallo-hydrolase</fullName>
    </submittedName>
</protein>
<dbReference type="AlphaFoldDB" id="A0A3P1TFH5"/>
<organism evidence="2 3">
    <name type="scientific">Arachnia propionica</name>
    <dbReference type="NCBI Taxonomy" id="1750"/>
    <lineage>
        <taxon>Bacteria</taxon>
        <taxon>Bacillati</taxon>
        <taxon>Actinomycetota</taxon>
        <taxon>Actinomycetes</taxon>
        <taxon>Propionibacteriales</taxon>
        <taxon>Propionibacteriaceae</taxon>
        <taxon>Arachnia</taxon>
    </lineage>
</organism>
<comment type="caution">
    <text evidence="2">The sequence shown here is derived from an EMBL/GenBank/DDBJ whole genome shotgun (WGS) entry which is preliminary data.</text>
</comment>
<evidence type="ECO:0000259" key="1">
    <source>
        <dbReference type="SMART" id="SM00849"/>
    </source>
</evidence>
<evidence type="ECO:0000313" key="3">
    <source>
        <dbReference type="Proteomes" id="UP000280819"/>
    </source>
</evidence>
<feature type="domain" description="Metallo-beta-lactamase" evidence="1">
    <location>
        <begin position="25"/>
        <end position="202"/>
    </location>
</feature>
<dbReference type="Pfam" id="PF00753">
    <property type="entry name" value="Lactamase_B"/>
    <property type="match status" value="1"/>
</dbReference>
<dbReference type="OrthoDB" id="2273115at2"/>
<dbReference type="PANTHER" id="PTHR42951:SF4">
    <property type="entry name" value="ACYL-COENZYME A THIOESTERASE MBLAC2"/>
    <property type="match status" value="1"/>
</dbReference>
<dbReference type="PANTHER" id="PTHR42951">
    <property type="entry name" value="METALLO-BETA-LACTAMASE DOMAIN-CONTAINING"/>
    <property type="match status" value="1"/>
</dbReference>
<dbReference type="CDD" id="cd16282">
    <property type="entry name" value="metallo-hydrolase-like_MBL-fold"/>
    <property type="match status" value="1"/>
</dbReference>
<dbReference type="EMBL" id="RQZG01000001">
    <property type="protein sequence ID" value="RRD07303.1"/>
    <property type="molecule type" value="Genomic_DNA"/>
</dbReference>
<sequence length="276" mass="29463">MTDFTIGPWRRVTPRVLTARCEPHGVTVGLVIGDDRAALVDAGSSPAQGETILAAARAEAGVEVSHVVVTHAHHDHWFGIAGMPGVISVAHEDLLLDPEPEVLSAARRIGLEQLPGPDVTLSLMWALDLGGVRLEVLHFGPAHTGTDLFVVVPEEDVIFVGDALESDGDPCFSTASSFVGWPKALDGVLGASRETTRFVPGHGPVVDRDFCFRQRAELAMVQGTTETLFGQGTGQQEALTTVEWPFTEATMTAVLPLAWAELTARGIPVRRTLPLV</sequence>
<reference evidence="2 3" key="1">
    <citation type="submission" date="2018-11" db="EMBL/GenBank/DDBJ databases">
        <title>Genomes From Bacteria Associated with the Canine Oral Cavity: a Test Case for Automated Genome-Based Taxonomic Assignment.</title>
        <authorList>
            <person name="Coil D.A."/>
            <person name="Jospin G."/>
            <person name="Darling A.E."/>
            <person name="Wallis C."/>
            <person name="Davis I.J."/>
            <person name="Harris S."/>
            <person name="Eisen J.A."/>
            <person name="Holcombe L.J."/>
            <person name="O'Flynn C."/>
        </authorList>
    </citation>
    <scope>NUCLEOTIDE SEQUENCE [LARGE SCALE GENOMIC DNA]</scope>
    <source>
        <strain evidence="2 3">OH887_COT-365</strain>
    </source>
</reference>
<dbReference type="SUPFAM" id="SSF56281">
    <property type="entry name" value="Metallo-hydrolase/oxidoreductase"/>
    <property type="match status" value="1"/>
</dbReference>
<dbReference type="Gene3D" id="3.60.15.10">
    <property type="entry name" value="Ribonuclease Z/Hydroxyacylglutathione hydrolase-like"/>
    <property type="match status" value="1"/>
</dbReference>
<gene>
    <name evidence="2" type="ORF">EII34_02125</name>
</gene>